<dbReference type="Proteomes" id="UP000003793">
    <property type="component" value="Unassembled WGS sequence"/>
</dbReference>
<dbReference type="HOGENOM" id="CLU_2878160_0_0_9"/>
<name>C0B5A8_9FIRM</name>
<accession>C0B5A8</accession>
<organism evidence="1 2">
    <name type="scientific">Coprococcus comes ATCC 27758</name>
    <dbReference type="NCBI Taxonomy" id="470146"/>
    <lineage>
        <taxon>Bacteria</taxon>
        <taxon>Bacillati</taxon>
        <taxon>Bacillota</taxon>
        <taxon>Clostridia</taxon>
        <taxon>Lachnospirales</taxon>
        <taxon>Lachnospiraceae</taxon>
        <taxon>Coprococcus</taxon>
    </lineage>
</organism>
<evidence type="ECO:0000313" key="1">
    <source>
        <dbReference type="EMBL" id="EEG91405.1"/>
    </source>
</evidence>
<proteinExistence type="predicted"/>
<gene>
    <name evidence="1" type="ORF">COPCOM_00329</name>
</gene>
<sequence>MQKEPEKKNRVRVTLHYGDEIQSIVEAIADTIDGFGSSSECPVQRNPYPIFLFRRCLSFYPCL</sequence>
<reference evidence="1 2" key="2">
    <citation type="submission" date="2009-03" db="EMBL/GenBank/DDBJ databases">
        <title>Draft genome sequence of Coprococcus comes (ATCC 27758).</title>
        <authorList>
            <person name="Sudarsanam P."/>
            <person name="Ley R."/>
            <person name="Guruge J."/>
            <person name="Turnbaugh P.J."/>
            <person name="Mahowald M."/>
            <person name="Liep D."/>
            <person name="Gordon J."/>
        </authorList>
    </citation>
    <scope>NUCLEOTIDE SEQUENCE [LARGE SCALE GENOMIC DNA]</scope>
    <source>
        <strain evidence="1 2">ATCC 27758</strain>
    </source>
</reference>
<evidence type="ECO:0000313" key="2">
    <source>
        <dbReference type="Proteomes" id="UP000003793"/>
    </source>
</evidence>
<comment type="caution">
    <text evidence="1">The sequence shown here is derived from an EMBL/GenBank/DDBJ whole genome shotgun (WGS) entry which is preliminary data.</text>
</comment>
<reference evidence="1 2" key="1">
    <citation type="submission" date="2009-02" db="EMBL/GenBank/DDBJ databases">
        <authorList>
            <person name="Fulton L."/>
            <person name="Clifton S."/>
            <person name="Fulton B."/>
            <person name="Xu J."/>
            <person name="Minx P."/>
            <person name="Pepin K.H."/>
            <person name="Johnson M."/>
            <person name="Bhonagiri V."/>
            <person name="Nash W.E."/>
            <person name="Mardis E.R."/>
            <person name="Wilson R.K."/>
        </authorList>
    </citation>
    <scope>NUCLEOTIDE SEQUENCE [LARGE SCALE GENOMIC DNA]</scope>
    <source>
        <strain evidence="1 2">ATCC 27758</strain>
    </source>
</reference>
<protein>
    <submittedName>
        <fullName evidence="1">Uncharacterized protein</fullName>
    </submittedName>
</protein>
<dbReference type="AlphaFoldDB" id="C0B5A8"/>
<dbReference type="EMBL" id="ABVR01000031">
    <property type="protein sequence ID" value="EEG91405.1"/>
    <property type="molecule type" value="Genomic_DNA"/>
</dbReference>